<dbReference type="Proteomes" id="UP000000639">
    <property type="component" value="Chromosome"/>
</dbReference>
<dbReference type="Pfam" id="PF14375">
    <property type="entry name" value="Cys_rich_CWC"/>
    <property type="match status" value="1"/>
</dbReference>
<dbReference type="STRING" id="357804.Ping_1659"/>
<evidence type="ECO:0000313" key="1">
    <source>
        <dbReference type="EMBL" id="ABM03452.1"/>
    </source>
</evidence>
<dbReference type="RefSeq" id="WP_011770012.1">
    <property type="nucleotide sequence ID" value="NC_008709.1"/>
</dbReference>
<dbReference type="KEGG" id="pin:Ping_1659"/>
<evidence type="ECO:0000313" key="2">
    <source>
        <dbReference type="Proteomes" id="UP000000639"/>
    </source>
</evidence>
<name>A1SVD7_PSYIN</name>
<accession>A1SVD7</accession>
<keyword evidence="2" id="KW-1185">Reference proteome</keyword>
<dbReference type="InterPro" id="IPR032720">
    <property type="entry name" value="Cys_rich_CWC"/>
</dbReference>
<dbReference type="EMBL" id="CP000510">
    <property type="protein sequence ID" value="ABM03452.1"/>
    <property type="molecule type" value="Genomic_DNA"/>
</dbReference>
<dbReference type="AlphaFoldDB" id="A1SVD7"/>
<sequence>MAFNNSKTLCPFCNGVNKCSAESESACWCFEVQIPKSLTALLPIGLIDKSCICLACINAFKENEHLFKEKYGPKQN</sequence>
<protein>
    <recommendedName>
        <fullName evidence="3">Cysteine-rich CWC</fullName>
    </recommendedName>
</protein>
<proteinExistence type="predicted"/>
<gene>
    <name evidence="1" type="ordered locus">Ping_1659</name>
</gene>
<organism evidence="1 2">
    <name type="scientific">Psychromonas ingrahamii (strain DSM 17664 / CCUG 51855 / 37)</name>
    <dbReference type="NCBI Taxonomy" id="357804"/>
    <lineage>
        <taxon>Bacteria</taxon>
        <taxon>Pseudomonadati</taxon>
        <taxon>Pseudomonadota</taxon>
        <taxon>Gammaproteobacteria</taxon>
        <taxon>Alteromonadales</taxon>
        <taxon>Psychromonadaceae</taxon>
        <taxon>Psychromonas</taxon>
    </lineage>
</organism>
<evidence type="ECO:0008006" key="3">
    <source>
        <dbReference type="Google" id="ProtNLM"/>
    </source>
</evidence>
<reference evidence="1 2" key="1">
    <citation type="submission" date="2007-01" db="EMBL/GenBank/DDBJ databases">
        <title>Complete sequence of Psychromonas ingrahamii 37.</title>
        <authorList>
            <consortium name="US DOE Joint Genome Institute"/>
            <person name="Copeland A."/>
            <person name="Lucas S."/>
            <person name="Lapidus A."/>
            <person name="Barry K."/>
            <person name="Detter J.C."/>
            <person name="Glavina del Rio T."/>
            <person name="Hammon N."/>
            <person name="Israni S."/>
            <person name="Dalin E."/>
            <person name="Tice H."/>
            <person name="Pitluck S."/>
            <person name="Thompson L.S."/>
            <person name="Brettin T."/>
            <person name="Bruce D."/>
            <person name="Han C."/>
            <person name="Tapia R."/>
            <person name="Schmutz J."/>
            <person name="Larimer F."/>
            <person name="Land M."/>
            <person name="Hauser L."/>
            <person name="Kyrpides N."/>
            <person name="Ivanova N."/>
            <person name="Staley J."/>
            <person name="Richardson P."/>
        </authorList>
    </citation>
    <scope>NUCLEOTIDE SEQUENCE [LARGE SCALE GENOMIC DNA]</scope>
    <source>
        <strain evidence="1 2">37</strain>
    </source>
</reference>
<dbReference type="HOGENOM" id="CLU_141656_2_1_6"/>